<accession>A0A2K1QNZ7</accession>
<evidence type="ECO:0000256" key="2">
    <source>
        <dbReference type="SAM" id="SignalP"/>
    </source>
</evidence>
<evidence type="ECO:0000256" key="1">
    <source>
        <dbReference type="SAM" id="MobiDB-lite"/>
    </source>
</evidence>
<gene>
    <name evidence="3" type="ORF">CAC42_4799</name>
</gene>
<organism evidence="3 4">
    <name type="scientific">Sphaceloma murrayae</name>
    <dbReference type="NCBI Taxonomy" id="2082308"/>
    <lineage>
        <taxon>Eukaryota</taxon>
        <taxon>Fungi</taxon>
        <taxon>Dikarya</taxon>
        <taxon>Ascomycota</taxon>
        <taxon>Pezizomycotina</taxon>
        <taxon>Dothideomycetes</taxon>
        <taxon>Dothideomycetidae</taxon>
        <taxon>Myriangiales</taxon>
        <taxon>Elsinoaceae</taxon>
        <taxon>Sphaceloma</taxon>
    </lineage>
</organism>
<reference evidence="3 4" key="1">
    <citation type="submission" date="2017-06" db="EMBL/GenBank/DDBJ databases">
        <title>Draft genome sequence of a variant of Elsinoe murrayae.</title>
        <authorList>
            <person name="Cheng Q."/>
        </authorList>
    </citation>
    <scope>NUCLEOTIDE SEQUENCE [LARGE SCALE GENOMIC DNA]</scope>
    <source>
        <strain evidence="3 4">CQ-2017a</strain>
    </source>
</reference>
<evidence type="ECO:0000313" key="3">
    <source>
        <dbReference type="EMBL" id="PNS16835.1"/>
    </source>
</evidence>
<feature type="signal peptide" evidence="2">
    <location>
        <begin position="1"/>
        <end position="23"/>
    </location>
</feature>
<feature type="chain" id="PRO_5014337779" evidence="2">
    <location>
        <begin position="24"/>
        <end position="495"/>
    </location>
</feature>
<feature type="region of interest" description="Disordered" evidence="1">
    <location>
        <begin position="265"/>
        <end position="285"/>
    </location>
</feature>
<dbReference type="EMBL" id="NKHZ01000055">
    <property type="protein sequence ID" value="PNS16835.1"/>
    <property type="molecule type" value="Genomic_DNA"/>
</dbReference>
<keyword evidence="4" id="KW-1185">Reference proteome</keyword>
<protein>
    <submittedName>
        <fullName evidence="3">Uncharacterized protein</fullName>
    </submittedName>
</protein>
<feature type="region of interest" description="Disordered" evidence="1">
    <location>
        <begin position="298"/>
        <end position="333"/>
    </location>
</feature>
<keyword evidence="2" id="KW-0732">Signal</keyword>
<feature type="region of interest" description="Disordered" evidence="1">
    <location>
        <begin position="140"/>
        <end position="178"/>
    </location>
</feature>
<proteinExistence type="predicted"/>
<name>A0A2K1QNZ7_9PEZI</name>
<feature type="compositionally biased region" description="Low complexity" evidence="1">
    <location>
        <begin position="143"/>
        <end position="178"/>
    </location>
</feature>
<dbReference type="OrthoDB" id="3919993at2759"/>
<dbReference type="Proteomes" id="UP000243797">
    <property type="component" value="Unassembled WGS sequence"/>
</dbReference>
<dbReference type="AlphaFoldDB" id="A0A2K1QNZ7"/>
<dbReference type="STRING" id="2082308.A0A2K1QNZ7"/>
<sequence>MGSSRWRAAIAILFLIIAVTAEAERVTVTQQVCRNLEPQIAVIKSDIARPIDFCKYYVAEPRSRTPLKSVGVQKLLKSCICMLNAKSIPIPKGIKGKKPATGPFLCSPKYKKVIQAAFNNNLAFCKFYGAMQPTTRLSYRGATTNSKTSSRTPSRSTPTAQSSTPSPKATGAASGSDTATSTISVASSIETATSAIAVTPTNLAIFTSSSLASTSLLSSLTLSMATSPQLSSSSSTTPFLLPSDQVPIVNPLTSTTSLAISSPAALSSPSYSTASPTSSSLSDSNIASSSSTFTSTFGTSVNSISSSDSSTTSSAPSTTVDTSSATSSIPDITSSASSVTSHIFADSSSIASSSSQTSSSLTSSSRTCDFSVPLIATVSGYNTGLSEDGTARYTRFFTGVHTAVTTVAYYDSLYPSYTSTLAASDAIRSCADYVLRNQDPNSHANFNLVYLTAPTEAWSCRLYYDTTGTGSENYSEYDASVDCSYGYRGYVEGPT</sequence>
<dbReference type="InParanoid" id="A0A2K1QNZ7"/>
<comment type="caution">
    <text evidence="3">The sequence shown here is derived from an EMBL/GenBank/DDBJ whole genome shotgun (WGS) entry which is preliminary data.</text>
</comment>
<evidence type="ECO:0000313" key="4">
    <source>
        <dbReference type="Proteomes" id="UP000243797"/>
    </source>
</evidence>